<protein>
    <submittedName>
        <fullName evidence="1">18113_t:CDS:1</fullName>
    </submittedName>
</protein>
<sequence length="50" mass="5873">AWESELMGCKYINNMMGGGPKPITEKDLKQYKCRKDRFSFDEAIQKGQDW</sequence>
<accession>A0ABN7WJL6</accession>
<dbReference type="EMBL" id="CAJVQB010047760">
    <property type="protein sequence ID" value="CAG8833612.1"/>
    <property type="molecule type" value="Genomic_DNA"/>
</dbReference>
<evidence type="ECO:0000313" key="1">
    <source>
        <dbReference type="EMBL" id="CAG8833612.1"/>
    </source>
</evidence>
<reference evidence="1 2" key="1">
    <citation type="submission" date="2021-06" db="EMBL/GenBank/DDBJ databases">
        <authorList>
            <person name="Kallberg Y."/>
            <person name="Tangrot J."/>
            <person name="Rosling A."/>
        </authorList>
    </citation>
    <scope>NUCLEOTIDE SEQUENCE [LARGE SCALE GENOMIC DNA]</scope>
    <source>
        <strain evidence="1 2">120-4 pot B 10/14</strain>
    </source>
</reference>
<evidence type="ECO:0000313" key="2">
    <source>
        <dbReference type="Proteomes" id="UP000789901"/>
    </source>
</evidence>
<proteinExistence type="predicted"/>
<keyword evidence="2" id="KW-1185">Reference proteome</keyword>
<dbReference type="Proteomes" id="UP000789901">
    <property type="component" value="Unassembled WGS sequence"/>
</dbReference>
<name>A0ABN7WJL6_GIGMA</name>
<gene>
    <name evidence="1" type="ORF">GMARGA_LOCUS31641</name>
</gene>
<feature type="non-terminal residue" evidence="1">
    <location>
        <position position="1"/>
    </location>
</feature>
<comment type="caution">
    <text evidence="1">The sequence shown here is derived from an EMBL/GenBank/DDBJ whole genome shotgun (WGS) entry which is preliminary data.</text>
</comment>
<organism evidence="1 2">
    <name type="scientific">Gigaspora margarita</name>
    <dbReference type="NCBI Taxonomy" id="4874"/>
    <lineage>
        <taxon>Eukaryota</taxon>
        <taxon>Fungi</taxon>
        <taxon>Fungi incertae sedis</taxon>
        <taxon>Mucoromycota</taxon>
        <taxon>Glomeromycotina</taxon>
        <taxon>Glomeromycetes</taxon>
        <taxon>Diversisporales</taxon>
        <taxon>Gigasporaceae</taxon>
        <taxon>Gigaspora</taxon>
    </lineage>
</organism>